<name>A0ABR9ZXD5_9FIRM</name>
<dbReference type="Proteomes" id="UP000614200">
    <property type="component" value="Unassembled WGS sequence"/>
</dbReference>
<feature type="chain" id="PRO_5046975417" evidence="7">
    <location>
        <begin position="22"/>
        <end position="371"/>
    </location>
</feature>
<keyword evidence="9" id="KW-1185">Reference proteome</keyword>
<reference evidence="8 9" key="1">
    <citation type="submission" date="2020-11" db="EMBL/GenBank/DDBJ databases">
        <title>Fusibacter basophilias sp. nov.</title>
        <authorList>
            <person name="Qiu D."/>
        </authorList>
    </citation>
    <scope>NUCLEOTIDE SEQUENCE [LARGE SCALE GENOMIC DNA]</scope>
    <source>
        <strain evidence="8 9">Q10-2</strain>
    </source>
</reference>
<dbReference type="RefSeq" id="WP_194703360.1">
    <property type="nucleotide sequence ID" value="NZ_JADKNH010000013.1"/>
</dbReference>
<evidence type="ECO:0000256" key="2">
    <source>
        <dbReference type="ARBA" id="ARBA00022452"/>
    </source>
</evidence>
<evidence type="ECO:0000313" key="9">
    <source>
        <dbReference type="Proteomes" id="UP000614200"/>
    </source>
</evidence>
<evidence type="ECO:0000313" key="8">
    <source>
        <dbReference type="EMBL" id="MBF4695117.1"/>
    </source>
</evidence>
<evidence type="ECO:0000256" key="7">
    <source>
        <dbReference type="SAM" id="SignalP"/>
    </source>
</evidence>
<dbReference type="EMBL" id="JADKNH010000013">
    <property type="protein sequence ID" value="MBF4695117.1"/>
    <property type="molecule type" value="Genomic_DNA"/>
</dbReference>
<keyword evidence="6" id="KW-0175">Coiled coil</keyword>
<evidence type="ECO:0000256" key="6">
    <source>
        <dbReference type="SAM" id="Coils"/>
    </source>
</evidence>
<evidence type="ECO:0000256" key="4">
    <source>
        <dbReference type="ARBA" id="ARBA00023136"/>
    </source>
</evidence>
<dbReference type="Gene3D" id="1.20.1600.10">
    <property type="entry name" value="Outer membrane efflux proteins (OEP)"/>
    <property type="match status" value="2"/>
</dbReference>
<sequence length="371" mass="42582">MRKIGSLLLIFTLLFQVAVFAESNEVAKVAPKLIQYEEAVKILIENSEALKTIEKKIEIQKKVVEEVEQESRRLKAYINQADEVLDRATKVFLDPIDARMTLTSLERSLEDKKFELKQSVLDYYVNWATIQNKFELYNEVAKTAQKEYDQKALELQLGKITSNDLLAYEIALDSAKKDIESAQREYDLALVNFNYLVMDSLDVVYGMDISNLETLLIGDYFDISKVDLDKLGEKNIAHDSTLVGLKETVERIEEKKTVDQLYSNSVTVLEDYNKSIEDNKHDTDAQIKAIKYKVYTDFYNLKSLSLSIKVAKNNVTLATSKLNVEKVKFDLGMTTALELIKLEKDVLSAEIGLTNALNSYYKAYHDFLRYY</sequence>
<evidence type="ECO:0000256" key="3">
    <source>
        <dbReference type="ARBA" id="ARBA00022692"/>
    </source>
</evidence>
<proteinExistence type="predicted"/>
<gene>
    <name evidence="8" type="ORF">ISU02_18615</name>
</gene>
<keyword evidence="3" id="KW-0812">Transmembrane</keyword>
<keyword evidence="4" id="KW-0472">Membrane</keyword>
<evidence type="ECO:0000256" key="1">
    <source>
        <dbReference type="ARBA" id="ARBA00004442"/>
    </source>
</evidence>
<dbReference type="InterPro" id="IPR051906">
    <property type="entry name" value="TolC-like"/>
</dbReference>
<keyword evidence="2" id="KW-1134">Transmembrane beta strand</keyword>
<dbReference type="PANTHER" id="PTHR30026:SF20">
    <property type="entry name" value="OUTER MEMBRANE PROTEIN TOLC"/>
    <property type="match status" value="1"/>
</dbReference>
<keyword evidence="5" id="KW-0998">Cell outer membrane</keyword>
<feature type="coiled-coil region" evidence="6">
    <location>
        <begin position="50"/>
        <end position="87"/>
    </location>
</feature>
<comment type="caution">
    <text evidence="8">The sequence shown here is derived from an EMBL/GenBank/DDBJ whole genome shotgun (WGS) entry which is preliminary data.</text>
</comment>
<dbReference type="SUPFAM" id="SSF56954">
    <property type="entry name" value="Outer membrane efflux proteins (OEP)"/>
    <property type="match status" value="2"/>
</dbReference>
<organism evidence="8 9">
    <name type="scientific">Fusibacter ferrireducens</name>
    <dbReference type="NCBI Taxonomy" id="2785058"/>
    <lineage>
        <taxon>Bacteria</taxon>
        <taxon>Bacillati</taxon>
        <taxon>Bacillota</taxon>
        <taxon>Clostridia</taxon>
        <taxon>Eubacteriales</taxon>
        <taxon>Eubacteriales Family XII. Incertae Sedis</taxon>
        <taxon>Fusibacter</taxon>
    </lineage>
</organism>
<feature type="signal peptide" evidence="7">
    <location>
        <begin position="1"/>
        <end position="21"/>
    </location>
</feature>
<feature type="coiled-coil region" evidence="6">
    <location>
        <begin position="165"/>
        <end position="192"/>
    </location>
</feature>
<comment type="subcellular location">
    <subcellularLocation>
        <location evidence="1">Cell outer membrane</location>
    </subcellularLocation>
</comment>
<evidence type="ECO:0000256" key="5">
    <source>
        <dbReference type="ARBA" id="ARBA00023237"/>
    </source>
</evidence>
<accession>A0ABR9ZXD5</accession>
<protein>
    <submittedName>
        <fullName evidence="8">TolC family protein</fullName>
    </submittedName>
</protein>
<dbReference type="PANTHER" id="PTHR30026">
    <property type="entry name" value="OUTER MEMBRANE PROTEIN TOLC"/>
    <property type="match status" value="1"/>
</dbReference>
<keyword evidence="7" id="KW-0732">Signal</keyword>